<keyword evidence="4" id="KW-1185">Reference proteome</keyword>
<proteinExistence type="predicted"/>
<comment type="caution">
    <text evidence="3">The sequence shown here is derived from an EMBL/GenBank/DDBJ whole genome shotgun (WGS) entry which is preliminary data.</text>
</comment>
<feature type="domain" description="Myb/SANT-like DNA-binding" evidence="2">
    <location>
        <begin position="11"/>
        <end position="98"/>
    </location>
</feature>
<dbReference type="PANTHER" id="PTHR47595:SF1">
    <property type="entry name" value="MYB_SANT-LIKE DNA-BINDING DOMAIN-CONTAINING PROTEIN"/>
    <property type="match status" value="1"/>
</dbReference>
<dbReference type="PANTHER" id="PTHR47595">
    <property type="entry name" value="HEAT SHOCK 70 KDA PROTEIN 14"/>
    <property type="match status" value="1"/>
</dbReference>
<evidence type="ECO:0000259" key="2">
    <source>
        <dbReference type="Pfam" id="PF13837"/>
    </source>
</evidence>
<evidence type="ECO:0000313" key="3">
    <source>
        <dbReference type="EMBL" id="KAG8196605.1"/>
    </source>
</evidence>
<feature type="region of interest" description="Disordered" evidence="1">
    <location>
        <begin position="123"/>
        <end position="158"/>
    </location>
</feature>
<dbReference type="Pfam" id="PF13837">
    <property type="entry name" value="Myb_DNA-bind_4"/>
    <property type="match status" value="1"/>
</dbReference>
<dbReference type="EMBL" id="JAFNEN010000067">
    <property type="protein sequence ID" value="KAG8196605.1"/>
    <property type="molecule type" value="Genomic_DNA"/>
</dbReference>
<feature type="compositionally biased region" description="Basic and acidic residues" evidence="1">
    <location>
        <begin position="131"/>
        <end position="142"/>
    </location>
</feature>
<dbReference type="InterPro" id="IPR044822">
    <property type="entry name" value="Myb_DNA-bind_4"/>
</dbReference>
<sequence length="298" mass="34730">MCAAAADRGFTWSDEETTLLLNLWGRNDAQSELTGNKRNFVVYEKISETMSKMGFVRTASQCREKIKRMKREYTITKQHNEKSGWPKKNMRFFEHFERILKEKQNKTAKNAVTKSSRNINTVNYSECDSNDIPKKKMTRNEGKPATSSKTRSNTPIVEPLPKEENTEKEIVDILLAPDVVLVEDAVASISLDQNKSSSSSGYEPLHKKRKLSCNRTLFKNMMDMLTSKFMKYQTDSDAKMLEIMEKLEKERHEIDENIKKMWLEFEERRSADETEHELNVMNAFQDIIIQVKRNHALK</sequence>
<dbReference type="Gene3D" id="1.10.10.60">
    <property type="entry name" value="Homeodomain-like"/>
    <property type="match status" value="1"/>
</dbReference>
<dbReference type="AlphaFoldDB" id="A0AAV6VIG9"/>
<dbReference type="Proteomes" id="UP000827092">
    <property type="component" value="Unassembled WGS sequence"/>
</dbReference>
<evidence type="ECO:0000313" key="4">
    <source>
        <dbReference type="Proteomes" id="UP000827092"/>
    </source>
</evidence>
<reference evidence="3 4" key="1">
    <citation type="journal article" date="2022" name="Nat. Ecol. Evol.">
        <title>A masculinizing supergene underlies an exaggerated male reproductive morph in a spider.</title>
        <authorList>
            <person name="Hendrickx F."/>
            <person name="De Corte Z."/>
            <person name="Sonet G."/>
            <person name="Van Belleghem S.M."/>
            <person name="Kostlbacher S."/>
            <person name="Vangestel C."/>
        </authorList>
    </citation>
    <scope>NUCLEOTIDE SEQUENCE [LARGE SCALE GENOMIC DNA]</scope>
    <source>
        <strain evidence="3">W744_W776</strain>
    </source>
</reference>
<accession>A0AAV6VIG9</accession>
<gene>
    <name evidence="3" type="ORF">JTE90_014164</name>
</gene>
<name>A0AAV6VIG9_9ARAC</name>
<feature type="compositionally biased region" description="Polar residues" evidence="1">
    <location>
        <begin position="145"/>
        <end position="155"/>
    </location>
</feature>
<evidence type="ECO:0000256" key="1">
    <source>
        <dbReference type="SAM" id="MobiDB-lite"/>
    </source>
</evidence>
<organism evidence="3 4">
    <name type="scientific">Oedothorax gibbosus</name>
    <dbReference type="NCBI Taxonomy" id="931172"/>
    <lineage>
        <taxon>Eukaryota</taxon>
        <taxon>Metazoa</taxon>
        <taxon>Ecdysozoa</taxon>
        <taxon>Arthropoda</taxon>
        <taxon>Chelicerata</taxon>
        <taxon>Arachnida</taxon>
        <taxon>Araneae</taxon>
        <taxon>Araneomorphae</taxon>
        <taxon>Entelegynae</taxon>
        <taxon>Araneoidea</taxon>
        <taxon>Linyphiidae</taxon>
        <taxon>Erigoninae</taxon>
        <taxon>Oedothorax</taxon>
    </lineage>
</organism>
<protein>
    <recommendedName>
        <fullName evidence="2">Myb/SANT-like DNA-binding domain-containing protein</fullName>
    </recommendedName>
</protein>